<dbReference type="InterPro" id="IPR011989">
    <property type="entry name" value="ARM-like"/>
</dbReference>
<dbReference type="Gene3D" id="1.25.10.10">
    <property type="entry name" value="Leucine-rich Repeat Variant"/>
    <property type="match status" value="1"/>
</dbReference>
<dbReference type="SUPFAM" id="SSF48371">
    <property type="entry name" value="ARM repeat"/>
    <property type="match status" value="1"/>
</dbReference>
<comment type="caution">
    <text evidence="1">The sequence shown here is derived from an EMBL/GenBank/DDBJ whole genome shotgun (WGS) entry which is preliminary data.</text>
</comment>
<name>X1UJF3_9ZZZZ</name>
<protein>
    <recommendedName>
        <fullName evidence="2">Condensin complex subunit 1 C-terminal domain-containing protein</fullName>
    </recommendedName>
</protein>
<accession>X1UJF3</accession>
<reference evidence="1" key="1">
    <citation type="journal article" date="2014" name="Front. Microbiol.">
        <title>High frequency of phylogenetically diverse reductive dehalogenase-homologous genes in deep subseafloor sedimentary metagenomes.</title>
        <authorList>
            <person name="Kawai M."/>
            <person name="Futagami T."/>
            <person name="Toyoda A."/>
            <person name="Takaki Y."/>
            <person name="Nishi S."/>
            <person name="Hori S."/>
            <person name="Arai W."/>
            <person name="Tsubouchi T."/>
            <person name="Morono Y."/>
            <person name="Uchiyama I."/>
            <person name="Ito T."/>
            <person name="Fujiyama A."/>
            <person name="Inagaki F."/>
            <person name="Takami H."/>
        </authorList>
    </citation>
    <scope>NUCLEOTIDE SEQUENCE</scope>
    <source>
        <strain evidence="1">Expedition CK06-06</strain>
    </source>
</reference>
<evidence type="ECO:0008006" key="2">
    <source>
        <dbReference type="Google" id="ProtNLM"/>
    </source>
</evidence>
<dbReference type="AlphaFoldDB" id="X1UJF3"/>
<sequence length="207" mass="24086">MIILTLDARKVEELILSGSYEKAAEELFEIIENPENSNKELLYDSLTLLNKICDKSPAISLRTVRNLANTINDINSWIRLVSLEILYQISMYRPNLLIDLINKIRSRLFDQEPSVRRLTVKIIGNLILSLHIDREKLRDIIEEFTEKLMDNDWEVKLQVIKTLKKIINQDYTKIRELEPLLSIVIVNLRDEDDDVARSSAELLKILG</sequence>
<dbReference type="InterPro" id="IPR016024">
    <property type="entry name" value="ARM-type_fold"/>
</dbReference>
<dbReference type="Pfam" id="PF20168">
    <property type="entry name" value="PDS5"/>
    <property type="match status" value="1"/>
</dbReference>
<evidence type="ECO:0000313" key="1">
    <source>
        <dbReference type="EMBL" id="GAJ00016.1"/>
    </source>
</evidence>
<dbReference type="EMBL" id="BARW01017206">
    <property type="protein sequence ID" value="GAJ00016.1"/>
    <property type="molecule type" value="Genomic_DNA"/>
</dbReference>
<gene>
    <name evidence="1" type="ORF">S12H4_29778</name>
</gene>
<proteinExistence type="predicted"/>
<organism evidence="1">
    <name type="scientific">marine sediment metagenome</name>
    <dbReference type="NCBI Taxonomy" id="412755"/>
    <lineage>
        <taxon>unclassified sequences</taxon>
        <taxon>metagenomes</taxon>
        <taxon>ecological metagenomes</taxon>
    </lineage>
</organism>
<feature type="non-terminal residue" evidence="1">
    <location>
        <position position="207"/>
    </location>
</feature>